<accession>A0A7K3S1Y2</accession>
<feature type="region of interest" description="Disordered" evidence="1">
    <location>
        <begin position="1"/>
        <end position="60"/>
    </location>
</feature>
<dbReference type="EMBL" id="JAAGMP010001079">
    <property type="protein sequence ID" value="NEC21379.1"/>
    <property type="molecule type" value="Genomic_DNA"/>
</dbReference>
<gene>
    <name evidence="2" type="ORF">G3I50_24490</name>
</gene>
<dbReference type="Proteomes" id="UP000469670">
    <property type="component" value="Unassembled WGS sequence"/>
</dbReference>
<sequence>GEDARPPGPAPRAVTFDDGSRLPTVLISPDADPDDGSSGPGTRTAAGPPRTGLLNGPGVLTLRSPEQVAKEVFDQLPKKLRAQFDEAELLRLLKDQPGAFTAPRGARFVGREKSGVGHEMIVEAVPYHRWERFGEVGGATVRLDTVRRGQAGTGGGRSVGVGRRVAA</sequence>
<dbReference type="RefSeq" id="WP_164205505.1">
    <property type="nucleotide sequence ID" value="NZ_JAAGMP010001079.1"/>
</dbReference>
<proteinExistence type="predicted"/>
<dbReference type="AlphaFoldDB" id="A0A7K3S1Y2"/>
<comment type="caution">
    <text evidence="2">The sequence shown here is derived from an EMBL/GenBank/DDBJ whole genome shotgun (WGS) entry which is preliminary data.</text>
</comment>
<evidence type="ECO:0000256" key="1">
    <source>
        <dbReference type="SAM" id="MobiDB-lite"/>
    </source>
</evidence>
<evidence type="ECO:0000313" key="3">
    <source>
        <dbReference type="Proteomes" id="UP000469670"/>
    </source>
</evidence>
<evidence type="ECO:0000313" key="2">
    <source>
        <dbReference type="EMBL" id="NEC21379.1"/>
    </source>
</evidence>
<feature type="compositionally biased region" description="Pro residues" evidence="1">
    <location>
        <begin position="1"/>
        <end position="10"/>
    </location>
</feature>
<organism evidence="2 3">
    <name type="scientific">Streptomyces parvus</name>
    <dbReference type="NCBI Taxonomy" id="66428"/>
    <lineage>
        <taxon>Bacteria</taxon>
        <taxon>Bacillati</taxon>
        <taxon>Actinomycetota</taxon>
        <taxon>Actinomycetes</taxon>
        <taxon>Kitasatosporales</taxon>
        <taxon>Streptomycetaceae</taxon>
        <taxon>Streptomyces</taxon>
    </lineage>
</organism>
<reference evidence="2 3" key="1">
    <citation type="submission" date="2020-01" db="EMBL/GenBank/DDBJ databases">
        <title>Insect and environment-associated Actinomycetes.</title>
        <authorList>
            <person name="Currrie C."/>
            <person name="Chevrette M."/>
            <person name="Carlson C."/>
            <person name="Stubbendieck R."/>
            <person name="Wendt-Pienkowski E."/>
        </authorList>
    </citation>
    <scope>NUCLEOTIDE SEQUENCE [LARGE SCALE GENOMIC DNA]</scope>
    <source>
        <strain evidence="2 3">SID7590</strain>
    </source>
</reference>
<feature type="non-terminal residue" evidence="2">
    <location>
        <position position="1"/>
    </location>
</feature>
<protein>
    <submittedName>
        <fullName evidence="2">Uncharacterized protein</fullName>
    </submittedName>
</protein>
<feature type="non-terminal residue" evidence="2">
    <location>
        <position position="167"/>
    </location>
</feature>
<feature type="region of interest" description="Disordered" evidence="1">
    <location>
        <begin position="148"/>
        <end position="167"/>
    </location>
</feature>
<name>A0A7K3S1Y2_9ACTN</name>